<feature type="signal peptide" evidence="1">
    <location>
        <begin position="1"/>
        <end position="19"/>
    </location>
</feature>
<feature type="chain" id="PRO_5042221374" evidence="1">
    <location>
        <begin position="20"/>
        <end position="120"/>
    </location>
</feature>
<dbReference type="AlphaFoldDB" id="A0AAE1D809"/>
<accession>A0AAE1D809</accession>
<protein>
    <submittedName>
        <fullName evidence="2">Uncharacterized protein</fullName>
    </submittedName>
</protein>
<dbReference type="EMBL" id="JAWDGP010004939">
    <property type="protein sequence ID" value="KAK3760874.1"/>
    <property type="molecule type" value="Genomic_DNA"/>
</dbReference>
<evidence type="ECO:0000313" key="3">
    <source>
        <dbReference type="Proteomes" id="UP001283361"/>
    </source>
</evidence>
<name>A0AAE1D809_9GAST</name>
<dbReference type="Proteomes" id="UP001283361">
    <property type="component" value="Unassembled WGS sequence"/>
</dbReference>
<dbReference type="PROSITE" id="PS51257">
    <property type="entry name" value="PROKAR_LIPOPROTEIN"/>
    <property type="match status" value="1"/>
</dbReference>
<proteinExistence type="predicted"/>
<organism evidence="2 3">
    <name type="scientific">Elysia crispata</name>
    <name type="common">lettuce slug</name>
    <dbReference type="NCBI Taxonomy" id="231223"/>
    <lineage>
        <taxon>Eukaryota</taxon>
        <taxon>Metazoa</taxon>
        <taxon>Spiralia</taxon>
        <taxon>Lophotrochozoa</taxon>
        <taxon>Mollusca</taxon>
        <taxon>Gastropoda</taxon>
        <taxon>Heterobranchia</taxon>
        <taxon>Euthyneura</taxon>
        <taxon>Panpulmonata</taxon>
        <taxon>Sacoglossa</taxon>
        <taxon>Placobranchoidea</taxon>
        <taxon>Plakobranchidae</taxon>
        <taxon>Elysia</taxon>
    </lineage>
</organism>
<gene>
    <name evidence="2" type="ORF">RRG08_034715</name>
</gene>
<evidence type="ECO:0000256" key="1">
    <source>
        <dbReference type="SAM" id="SignalP"/>
    </source>
</evidence>
<comment type="caution">
    <text evidence="2">The sequence shown here is derived from an EMBL/GenBank/DDBJ whole genome shotgun (WGS) entry which is preliminary data.</text>
</comment>
<evidence type="ECO:0000313" key="2">
    <source>
        <dbReference type="EMBL" id="KAK3760874.1"/>
    </source>
</evidence>
<keyword evidence="3" id="KW-1185">Reference proteome</keyword>
<reference evidence="2" key="1">
    <citation type="journal article" date="2023" name="G3 (Bethesda)">
        <title>A reference genome for the long-term kleptoplast-retaining sea slug Elysia crispata morphotype clarki.</title>
        <authorList>
            <person name="Eastman K.E."/>
            <person name="Pendleton A.L."/>
            <person name="Shaikh M.A."/>
            <person name="Suttiyut T."/>
            <person name="Ogas R."/>
            <person name="Tomko P."/>
            <person name="Gavelis G."/>
            <person name="Widhalm J.R."/>
            <person name="Wisecaver J.H."/>
        </authorList>
    </citation>
    <scope>NUCLEOTIDE SEQUENCE</scope>
    <source>
        <strain evidence="2">ECLA1</strain>
    </source>
</reference>
<sequence length="120" mass="13490">MRALQVLLVLAMVSCAVRAFPIAREWVREWVIMRRGDCSEQIHFHLDDCSYGAEKIRMGQRLGHYAARGLLREIYSHSDGCSNGGERMGSEMIWVGGCVGTRYGCCPDGVTVRHSLWVLS</sequence>
<keyword evidence="1" id="KW-0732">Signal</keyword>